<evidence type="ECO:0000256" key="2">
    <source>
        <dbReference type="ARBA" id="ARBA00005386"/>
    </source>
</evidence>
<feature type="repeat" description="TPR" evidence="8">
    <location>
        <begin position="126"/>
        <end position="159"/>
    </location>
</feature>
<proteinExistence type="inferred from homology"/>
<gene>
    <name evidence="10" type="ORF">SKTS_32350</name>
</gene>
<dbReference type="KEGG" id="slac:SKTS_32350"/>
<dbReference type="Pfam" id="PF14559">
    <property type="entry name" value="TPR_19"/>
    <property type="match status" value="1"/>
</dbReference>
<dbReference type="Pfam" id="PF13414">
    <property type="entry name" value="TPR_11"/>
    <property type="match status" value="2"/>
</dbReference>
<evidence type="ECO:0000256" key="4">
    <source>
        <dbReference type="ARBA" id="ARBA00022676"/>
    </source>
</evidence>
<dbReference type="InterPro" id="IPR019734">
    <property type="entry name" value="TPR_rpt"/>
</dbReference>
<evidence type="ECO:0000256" key="5">
    <source>
        <dbReference type="ARBA" id="ARBA00022679"/>
    </source>
</evidence>
<dbReference type="Gene3D" id="1.25.40.10">
    <property type="entry name" value="Tetratricopeptide repeat domain"/>
    <property type="match status" value="3"/>
</dbReference>
<name>A0A6F8VI14_9PROT</name>
<evidence type="ECO:0000256" key="7">
    <source>
        <dbReference type="ARBA" id="ARBA00022803"/>
    </source>
</evidence>
<evidence type="ECO:0000256" key="1">
    <source>
        <dbReference type="ARBA" id="ARBA00004922"/>
    </source>
</evidence>
<dbReference type="InterPro" id="IPR011990">
    <property type="entry name" value="TPR-like_helical_dom_sf"/>
</dbReference>
<dbReference type="Gene3D" id="3.40.50.2000">
    <property type="entry name" value="Glycogen Phosphorylase B"/>
    <property type="match status" value="1"/>
</dbReference>
<feature type="repeat" description="TPR" evidence="8">
    <location>
        <begin position="58"/>
        <end position="91"/>
    </location>
</feature>
<organism evidence="10 11">
    <name type="scientific">Sulfurimicrobium lacus</name>
    <dbReference type="NCBI Taxonomy" id="2715678"/>
    <lineage>
        <taxon>Bacteria</taxon>
        <taxon>Pseudomonadati</taxon>
        <taxon>Pseudomonadota</taxon>
        <taxon>Betaproteobacteria</taxon>
        <taxon>Nitrosomonadales</taxon>
        <taxon>Sulfuricellaceae</taxon>
        <taxon>Sulfurimicrobium</taxon>
    </lineage>
</organism>
<dbReference type="EMBL" id="AP022853">
    <property type="protein sequence ID" value="BCB28349.1"/>
    <property type="molecule type" value="Genomic_DNA"/>
</dbReference>
<protein>
    <recommendedName>
        <fullName evidence="3">protein O-GlcNAc transferase</fullName>
        <ecNumber evidence="3">2.4.1.255</ecNumber>
    </recommendedName>
</protein>
<dbReference type="SMART" id="SM00028">
    <property type="entry name" value="TPR"/>
    <property type="match status" value="6"/>
</dbReference>
<dbReference type="InterPro" id="IPR051939">
    <property type="entry name" value="Glycosyltr_41/O-GlcNAc_trsf"/>
</dbReference>
<evidence type="ECO:0000313" key="10">
    <source>
        <dbReference type="EMBL" id="BCB28349.1"/>
    </source>
</evidence>
<feature type="domain" description="O-GlcNAc transferase C-terminal" evidence="9">
    <location>
        <begin position="418"/>
        <end position="595"/>
    </location>
</feature>
<evidence type="ECO:0000256" key="6">
    <source>
        <dbReference type="ARBA" id="ARBA00022737"/>
    </source>
</evidence>
<evidence type="ECO:0000256" key="3">
    <source>
        <dbReference type="ARBA" id="ARBA00011970"/>
    </source>
</evidence>
<evidence type="ECO:0000256" key="8">
    <source>
        <dbReference type="PROSITE-ProRule" id="PRU00339"/>
    </source>
</evidence>
<dbReference type="Proteomes" id="UP000502260">
    <property type="component" value="Chromosome"/>
</dbReference>
<keyword evidence="5" id="KW-0808">Transferase</keyword>
<dbReference type="EC" id="2.4.1.255" evidence="3"/>
<evidence type="ECO:0000259" key="9">
    <source>
        <dbReference type="Pfam" id="PF13844"/>
    </source>
</evidence>
<keyword evidence="11" id="KW-1185">Reference proteome</keyword>
<dbReference type="InterPro" id="IPR029489">
    <property type="entry name" value="OGT/SEC/SPY_C"/>
</dbReference>
<dbReference type="PROSITE" id="PS50005">
    <property type="entry name" value="TPR"/>
    <property type="match status" value="4"/>
</dbReference>
<accession>A0A6F8VI14</accession>
<dbReference type="GO" id="GO:0097363">
    <property type="term" value="F:protein O-acetylglucosaminyltransferase activity"/>
    <property type="evidence" value="ECO:0007669"/>
    <property type="project" value="UniProtKB-EC"/>
</dbReference>
<keyword evidence="6" id="KW-0677">Repeat</keyword>
<dbReference type="PANTHER" id="PTHR44835">
    <property type="entry name" value="UDP-N-ACETYLGLUCOSAMINE--PEPTIDE N-ACETYLGLUCOSAMINYLTRANSFERASE SPINDLY-RELATED"/>
    <property type="match status" value="1"/>
</dbReference>
<reference evidence="11" key="1">
    <citation type="submission" date="2020-03" db="EMBL/GenBank/DDBJ databases">
        <title>Complete genome sequence of sulfur-oxidizing bacterium skT11.</title>
        <authorList>
            <person name="Kanda M."/>
            <person name="Kojima H."/>
            <person name="Fukui M."/>
        </authorList>
    </citation>
    <scope>NUCLEOTIDE SEQUENCE [LARGE SCALE GENOMIC DNA]</scope>
    <source>
        <strain evidence="11">skT11</strain>
    </source>
</reference>
<evidence type="ECO:0000313" key="11">
    <source>
        <dbReference type="Proteomes" id="UP000502260"/>
    </source>
</evidence>
<keyword evidence="4" id="KW-0328">Glycosyltransferase</keyword>
<sequence>MAQGRLQDAAECYRQAVAVNPQYAEGFLNLGFVLKEQGLYAEAEACLKQAVLINPELEDAFYLLGALSQERGNLAGAAENYNKTLELKPDFEIVYRDLCQVLFESGQNESAKSVIKQGLSLNPESAEFHCYLGNLYVHEKKFDKAIACYRKSLSVDPEYAVVYSNMGKAFIEQGKIDEAIDCYRKAVSLDSESVAVGSKSSLLFLQNYYPRNSPAQYLADAKHYGSEVLSQAKPYASWPACPTNGRRLRVGLVSGDLMGHPVGYFLESILAHLNPSRIELVAYPTQPQEDDLTSRIKPYFSAWNSVAGLNDEAAAQKIHSDGIHILVDLAGHTTHHRLPVFAWKPAPVQVNWLGYFASTGVPGMDYLLADPISVPESQREQFTETVWYLPDTRLCFTPPESSAALTPMLPPSVRKGFITFGCFQNVSKINDEVLGLWARIFHSLPQARLRLQSKQMDCPAACEQMLRRLAQAGIAQHRVVIEGPMPRENYLAAHAEVDIILDTFPYPGGTTTCEALWMGVPTLTLAGNTMLARQGASMLACAGLEEWIASNEEEYVARALFHAADVSRLAQLRSGLREQILASPLFDARRFAQHLEDALHGMWQHSHALNSWEHNV</sequence>
<feature type="repeat" description="TPR" evidence="8">
    <location>
        <begin position="160"/>
        <end position="193"/>
    </location>
</feature>
<comment type="pathway">
    <text evidence="1">Protein modification; protein glycosylation.</text>
</comment>
<dbReference type="PROSITE" id="PS50293">
    <property type="entry name" value="TPR_REGION"/>
    <property type="match status" value="2"/>
</dbReference>
<dbReference type="AlphaFoldDB" id="A0A6F8VI14"/>
<dbReference type="SUPFAM" id="SSF48452">
    <property type="entry name" value="TPR-like"/>
    <property type="match status" value="1"/>
</dbReference>
<dbReference type="Pfam" id="PF13844">
    <property type="entry name" value="Glyco_transf_41"/>
    <property type="match status" value="2"/>
</dbReference>
<keyword evidence="7 8" id="KW-0802">TPR repeat</keyword>
<comment type="similarity">
    <text evidence="2">Belongs to the glycosyltransferase 41 family. O-GlcNAc transferase subfamily.</text>
</comment>
<feature type="domain" description="O-GlcNAc transferase C-terminal" evidence="9">
    <location>
        <begin position="233"/>
        <end position="392"/>
    </location>
</feature>
<dbReference type="Gene3D" id="3.40.50.11380">
    <property type="match status" value="1"/>
</dbReference>
<feature type="repeat" description="TPR" evidence="8">
    <location>
        <begin position="24"/>
        <end position="57"/>
    </location>
</feature>
<dbReference type="PANTHER" id="PTHR44835:SF1">
    <property type="entry name" value="PROTEIN O-GLCNAC TRANSFERASE"/>
    <property type="match status" value="1"/>
</dbReference>